<dbReference type="Proteomes" id="UP000663828">
    <property type="component" value="Unassembled WGS sequence"/>
</dbReference>
<accession>A0A815E6G0</accession>
<evidence type="ECO:0000256" key="1">
    <source>
        <dbReference type="SAM" id="MobiDB-lite"/>
    </source>
</evidence>
<keyword evidence="3" id="KW-1185">Reference proteome</keyword>
<feature type="compositionally biased region" description="Basic residues" evidence="1">
    <location>
        <begin position="305"/>
        <end position="314"/>
    </location>
</feature>
<protein>
    <submittedName>
        <fullName evidence="2">Uncharacterized protein</fullName>
    </submittedName>
</protein>
<evidence type="ECO:0000313" key="3">
    <source>
        <dbReference type="Proteomes" id="UP000663828"/>
    </source>
</evidence>
<gene>
    <name evidence="2" type="ORF">XAT740_LOCUS29360</name>
</gene>
<dbReference type="EMBL" id="CAJNOR010002555">
    <property type="protein sequence ID" value="CAF1310551.1"/>
    <property type="molecule type" value="Genomic_DNA"/>
</dbReference>
<sequence>MVEHLLSIKTNELNNIVDSNNRLSKSVSFNTDEDDSAQLGDSQHISDAESAATKSDIAPSAADKFKRSIFAIHSPSIDSLNDAEALSPDTPLSEKIKKKKQRRITQQSSVDSGRKVVVKSPPWYTKVDFVKPLSYILLVIILYIMWKQRAVWIPRLLTSNHRIRHIALANEQKLHEKGYSPHTSASDNSNSTASGQNDDDNDDDDGDDNNNNSKDQTAVSNSEEPPTPTPSKYTSPQKLNIRVRRNKMSFSKERTDRKRRHVQQSVVDDDDDDDDTVDDSGNIDTDSDEIVNDEATPDLPSQIHSSKHHHHHQHHQEQQQQPKVYRSREKKRKIVPSTKTSLATISQDDIVVQLQKLISSRDGNRDLLSVMAKETGLKKEKIKQFIQKRDFRAVSLDNLISIVKSYDSTLLIIPN</sequence>
<feature type="compositionally biased region" description="Low complexity" evidence="1">
    <location>
        <begin position="183"/>
        <end position="194"/>
    </location>
</feature>
<organism evidence="2 3">
    <name type="scientific">Adineta ricciae</name>
    <name type="common">Rotifer</name>
    <dbReference type="NCBI Taxonomy" id="249248"/>
    <lineage>
        <taxon>Eukaryota</taxon>
        <taxon>Metazoa</taxon>
        <taxon>Spiralia</taxon>
        <taxon>Gnathifera</taxon>
        <taxon>Rotifera</taxon>
        <taxon>Eurotatoria</taxon>
        <taxon>Bdelloidea</taxon>
        <taxon>Adinetida</taxon>
        <taxon>Adinetidae</taxon>
        <taxon>Adineta</taxon>
    </lineage>
</organism>
<name>A0A815E6G0_ADIRI</name>
<evidence type="ECO:0000313" key="2">
    <source>
        <dbReference type="EMBL" id="CAF1310551.1"/>
    </source>
</evidence>
<reference evidence="2" key="1">
    <citation type="submission" date="2021-02" db="EMBL/GenBank/DDBJ databases">
        <authorList>
            <person name="Nowell W R."/>
        </authorList>
    </citation>
    <scope>NUCLEOTIDE SEQUENCE</scope>
</reference>
<feature type="region of interest" description="Disordered" evidence="1">
    <location>
        <begin position="174"/>
        <end position="335"/>
    </location>
</feature>
<proteinExistence type="predicted"/>
<comment type="caution">
    <text evidence="2">The sequence shown here is derived from an EMBL/GenBank/DDBJ whole genome shotgun (WGS) entry which is preliminary data.</text>
</comment>
<feature type="compositionally biased region" description="Acidic residues" evidence="1">
    <location>
        <begin position="285"/>
        <end position="296"/>
    </location>
</feature>
<feature type="compositionally biased region" description="Acidic residues" evidence="1">
    <location>
        <begin position="197"/>
        <end position="208"/>
    </location>
</feature>
<dbReference type="AlphaFoldDB" id="A0A815E6G0"/>
<feature type="compositionally biased region" description="Acidic residues" evidence="1">
    <location>
        <begin position="267"/>
        <end position="278"/>
    </location>
</feature>